<proteinExistence type="predicted"/>
<sequence>MKYSGIDLHSNNAVVAVIDDRDRVLYCKRLANDLQLIAAALEPYRDELQGVVVESTFNWYWLVDGLMAAGFAVHLANTAAIKQYEGLKYSGDEHDAVFLAHIFRLGLLPEGYIYPSHERGLRDLARKRMQLVQQRTLNILSIESLLARQLNLRINGEHVQRLDDAAVRALALPPHVERALMANLAVLHTLCAEIEALEVILHKEIKLRPQFDILKSAPGIGNILAATIMLETGTIARFASVGHFSSYCRCVDSKRISNGKKKGEGNVRNGNRYLAWAFVEAAAGALRCCPQARRFYDRKKSKRLPVVAMKALAHKLARAAYYMMREGKPFDLNTVEACQARRWRCIHASLAVFLVETHSHRPK</sequence>
<dbReference type="InterPro" id="IPR002525">
    <property type="entry name" value="Transp_IS110-like_N"/>
</dbReference>
<dbReference type="EMBL" id="CADIKK010000062">
    <property type="protein sequence ID" value="CAB3808811.1"/>
    <property type="molecule type" value="Genomic_DNA"/>
</dbReference>
<dbReference type="Pfam" id="PF01548">
    <property type="entry name" value="DEDD_Tnp_IS110"/>
    <property type="match status" value="1"/>
</dbReference>
<keyword evidence="4" id="KW-1185">Reference proteome</keyword>
<protein>
    <submittedName>
        <fullName evidence="3">IS110 family transposase ISShwo5</fullName>
    </submittedName>
</protein>
<organism evidence="3 4">
    <name type="scientific">Paraburkholderia ultramafica</name>
    <dbReference type="NCBI Taxonomy" id="1544867"/>
    <lineage>
        <taxon>Bacteria</taxon>
        <taxon>Pseudomonadati</taxon>
        <taxon>Pseudomonadota</taxon>
        <taxon>Betaproteobacteria</taxon>
        <taxon>Burkholderiales</taxon>
        <taxon>Burkholderiaceae</taxon>
        <taxon>Paraburkholderia</taxon>
    </lineage>
</organism>
<feature type="domain" description="Transposase IS110-like N-terminal" evidence="1">
    <location>
        <begin position="5"/>
        <end position="147"/>
    </location>
</feature>
<evidence type="ECO:0000313" key="4">
    <source>
        <dbReference type="Proteomes" id="UP000494365"/>
    </source>
</evidence>
<evidence type="ECO:0000313" key="3">
    <source>
        <dbReference type="EMBL" id="CAB3808811.1"/>
    </source>
</evidence>
<dbReference type="GO" id="GO:0004803">
    <property type="term" value="F:transposase activity"/>
    <property type="evidence" value="ECO:0007669"/>
    <property type="project" value="InterPro"/>
</dbReference>
<dbReference type="PANTHER" id="PTHR33055">
    <property type="entry name" value="TRANSPOSASE FOR INSERTION SEQUENCE ELEMENT IS1111A"/>
    <property type="match status" value="1"/>
</dbReference>
<dbReference type="GO" id="GO:0003677">
    <property type="term" value="F:DNA binding"/>
    <property type="evidence" value="ECO:0007669"/>
    <property type="project" value="InterPro"/>
</dbReference>
<gene>
    <name evidence="3" type="ORF">LMG28614_06887</name>
</gene>
<dbReference type="NCBIfam" id="NF033542">
    <property type="entry name" value="transpos_IS110"/>
    <property type="match status" value="1"/>
</dbReference>
<evidence type="ECO:0000259" key="1">
    <source>
        <dbReference type="Pfam" id="PF01548"/>
    </source>
</evidence>
<dbReference type="AlphaFoldDB" id="A0A6S7BPL8"/>
<feature type="domain" description="Transposase IS116/IS110/IS902 C-terminal" evidence="2">
    <location>
        <begin position="213"/>
        <end position="296"/>
    </location>
</feature>
<dbReference type="PANTHER" id="PTHR33055:SF15">
    <property type="entry name" value="TRANSPOSASE-RELATED"/>
    <property type="match status" value="1"/>
</dbReference>
<dbReference type="Pfam" id="PF02371">
    <property type="entry name" value="Transposase_20"/>
    <property type="match status" value="1"/>
</dbReference>
<name>A0A6S7BPL8_9BURK</name>
<evidence type="ECO:0000259" key="2">
    <source>
        <dbReference type="Pfam" id="PF02371"/>
    </source>
</evidence>
<dbReference type="InterPro" id="IPR047650">
    <property type="entry name" value="Transpos_IS110"/>
</dbReference>
<dbReference type="Proteomes" id="UP000494365">
    <property type="component" value="Unassembled WGS sequence"/>
</dbReference>
<reference evidence="3 4" key="1">
    <citation type="submission" date="2020-04" db="EMBL/GenBank/DDBJ databases">
        <authorList>
            <person name="De Canck E."/>
        </authorList>
    </citation>
    <scope>NUCLEOTIDE SEQUENCE [LARGE SCALE GENOMIC DNA]</scope>
    <source>
        <strain evidence="3 4">LMG 28614</strain>
    </source>
</reference>
<dbReference type="InterPro" id="IPR003346">
    <property type="entry name" value="Transposase_20"/>
</dbReference>
<dbReference type="GO" id="GO:0006313">
    <property type="term" value="P:DNA transposition"/>
    <property type="evidence" value="ECO:0007669"/>
    <property type="project" value="InterPro"/>
</dbReference>
<accession>A0A6S7BPL8</accession>